<feature type="domain" description="RapZ-like N-terminal" evidence="5">
    <location>
        <begin position="11"/>
        <end position="162"/>
    </location>
</feature>
<dbReference type="Proteomes" id="UP001348149">
    <property type="component" value="Unassembled WGS sequence"/>
</dbReference>
<dbReference type="PANTHER" id="PTHR30448">
    <property type="entry name" value="RNASE ADAPTER PROTEIN RAPZ"/>
    <property type="match status" value="1"/>
</dbReference>
<dbReference type="RefSeq" id="WP_326297221.1">
    <property type="nucleotide sequence ID" value="NZ_JAYLLH010000010.1"/>
</dbReference>
<accession>A0ABU6HGR7</accession>
<evidence type="ECO:0000256" key="4">
    <source>
        <dbReference type="HAMAP-Rule" id="MF_00636"/>
    </source>
</evidence>
<dbReference type="EMBL" id="JAYLLH010000010">
    <property type="protein sequence ID" value="MEC3861506.1"/>
    <property type="molecule type" value="Genomic_DNA"/>
</dbReference>
<dbReference type="NCBIfam" id="NF003828">
    <property type="entry name" value="PRK05416.1"/>
    <property type="match status" value="1"/>
</dbReference>
<dbReference type="HAMAP" id="MF_00636">
    <property type="entry name" value="RapZ_like"/>
    <property type="match status" value="1"/>
</dbReference>
<evidence type="ECO:0000259" key="6">
    <source>
        <dbReference type="Pfam" id="PF22740"/>
    </source>
</evidence>
<dbReference type="Pfam" id="PF03668">
    <property type="entry name" value="RapZ-like_N"/>
    <property type="match status" value="1"/>
</dbReference>
<feature type="binding site" evidence="4">
    <location>
        <begin position="16"/>
        <end position="23"/>
    </location>
    <ligand>
        <name>ATP</name>
        <dbReference type="ChEBI" id="CHEBI:30616"/>
    </ligand>
</feature>
<dbReference type="PANTHER" id="PTHR30448:SF0">
    <property type="entry name" value="RNASE ADAPTER PROTEIN RAPZ"/>
    <property type="match status" value="1"/>
</dbReference>
<organism evidence="7 8">
    <name type="scientific">Mesobacterium hydrothermale</name>
    <dbReference type="NCBI Taxonomy" id="3111907"/>
    <lineage>
        <taxon>Bacteria</taxon>
        <taxon>Pseudomonadati</taxon>
        <taxon>Pseudomonadota</taxon>
        <taxon>Alphaproteobacteria</taxon>
        <taxon>Rhodobacterales</taxon>
        <taxon>Roseobacteraceae</taxon>
        <taxon>Mesobacterium</taxon>
    </lineage>
</organism>
<evidence type="ECO:0000256" key="1">
    <source>
        <dbReference type="ARBA" id="ARBA00022741"/>
    </source>
</evidence>
<proteinExistence type="inferred from homology"/>
<evidence type="ECO:0000256" key="2">
    <source>
        <dbReference type="ARBA" id="ARBA00022840"/>
    </source>
</evidence>
<evidence type="ECO:0000259" key="5">
    <source>
        <dbReference type="Pfam" id="PF03668"/>
    </source>
</evidence>
<dbReference type="SUPFAM" id="SSF52540">
    <property type="entry name" value="P-loop containing nucleoside triphosphate hydrolases"/>
    <property type="match status" value="1"/>
</dbReference>
<comment type="caution">
    <text evidence="7">The sequence shown here is derived from an EMBL/GenBank/DDBJ whole genome shotgun (WGS) entry which is preliminary data.</text>
</comment>
<dbReference type="PIRSF" id="PIRSF005052">
    <property type="entry name" value="P-loopkin"/>
    <property type="match status" value="1"/>
</dbReference>
<keyword evidence="2 4" id="KW-0067">ATP-binding</keyword>
<dbReference type="InterPro" id="IPR053931">
    <property type="entry name" value="RapZ_C"/>
</dbReference>
<evidence type="ECO:0000313" key="8">
    <source>
        <dbReference type="Proteomes" id="UP001348149"/>
    </source>
</evidence>
<name>A0ABU6HGR7_9RHOB</name>
<feature type="binding site" evidence="4">
    <location>
        <begin position="63"/>
        <end position="66"/>
    </location>
    <ligand>
        <name>GTP</name>
        <dbReference type="ChEBI" id="CHEBI:37565"/>
    </ligand>
</feature>
<dbReference type="InterPro" id="IPR027417">
    <property type="entry name" value="P-loop_NTPase"/>
</dbReference>
<feature type="domain" description="RapZ C-terminal" evidence="6">
    <location>
        <begin position="169"/>
        <end position="288"/>
    </location>
</feature>
<keyword evidence="1 4" id="KW-0547">Nucleotide-binding</keyword>
<protein>
    <submittedName>
        <fullName evidence="7">RNase adapter RapZ</fullName>
    </submittedName>
</protein>
<gene>
    <name evidence="7" type="primary">rapZ</name>
    <name evidence="7" type="ORF">VK792_09440</name>
</gene>
<evidence type="ECO:0000256" key="3">
    <source>
        <dbReference type="ARBA" id="ARBA00023134"/>
    </source>
</evidence>
<keyword evidence="3 4" id="KW-0342">GTP-binding</keyword>
<dbReference type="InterPro" id="IPR005337">
    <property type="entry name" value="RapZ-like"/>
</dbReference>
<dbReference type="InterPro" id="IPR053930">
    <property type="entry name" value="RapZ-like_N"/>
</dbReference>
<keyword evidence="8" id="KW-1185">Reference proteome</keyword>
<dbReference type="Pfam" id="PF22740">
    <property type="entry name" value="PapZ_C"/>
    <property type="match status" value="1"/>
</dbReference>
<reference evidence="7 8" key="1">
    <citation type="submission" date="2024-01" db="EMBL/GenBank/DDBJ databases">
        <title>Mesobacterium rodlantinim sp. nov., isolated from shallow sea hydrothermal systems off Kueishantao Island.</title>
        <authorList>
            <person name="Su Z."/>
            <person name="Tang K."/>
        </authorList>
    </citation>
    <scope>NUCLEOTIDE SEQUENCE [LARGE SCALE GENOMIC DNA]</scope>
    <source>
        <strain evidence="7 8">TK19101</strain>
    </source>
</reference>
<evidence type="ECO:0000313" key="7">
    <source>
        <dbReference type="EMBL" id="MEC3861506.1"/>
    </source>
</evidence>
<sequence>MTDNLGDRQSVILVTGPSGAGRSTALNALEDAGFETIDNLPLNLVPRLLDGPKMPRPLALGIDVRNRQFSPEALTELFGQLSGRNDVAPEFLFLDCAPDVLLRRYSETRRRHPLAPQETPAEGIARECALLEPIRALADVLIDTGQMTPHDLRARVQELFAAAAQSAPAVSLMSFSYKRGLPHGADVVLDCRFLRNPFWNPGLRSLTGQDPRVVDYVQQDDRFQPFLDQALGLVSFLLPAFQEEGKAHVSIAFGCTGGQHRSVAVTEKVAHGLAQQGWQVSIRHREIERRGQATVPLPSST</sequence>